<dbReference type="AlphaFoldDB" id="A0A6N4UVB2"/>
<evidence type="ECO:0000256" key="1">
    <source>
        <dbReference type="ARBA" id="ARBA00022801"/>
    </source>
</evidence>
<dbReference type="EMBL" id="AP022565">
    <property type="protein sequence ID" value="BBX27471.1"/>
    <property type="molecule type" value="Genomic_DNA"/>
</dbReference>
<dbReference type="InterPro" id="IPR013094">
    <property type="entry name" value="AB_hydrolase_3"/>
</dbReference>
<dbReference type="KEGG" id="malv:MALV_25960"/>
<dbReference type="Gene3D" id="3.40.50.1820">
    <property type="entry name" value="alpha/beta hydrolase"/>
    <property type="match status" value="1"/>
</dbReference>
<evidence type="ECO:0000259" key="2">
    <source>
        <dbReference type="Pfam" id="PF07859"/>
    </source>
</evidence>
<accession>A0A6N4UVB2</accession>
<protein>
    <recommendedName>
        <fullName evidence="2">Alpha/beta hydrolase fold-3 domain-containing protein</fullName>
    </recommendedName>
</protein>
<name>A0A6N4UVB2_9MYCO</name>
<sequence length="333" mass="36663">MGLEGVAPSPIRPRSGWDCADNPQVSPRARFRHRFLAKALLLSRLRNWTLRPAMIDRLAAGPPRQPYAGLPPKRVFKSVAVTRSDIDGWPVYEISPKLSEPAVVDGHVLYLHGGCYVAEFAPALYWPFLAKMSVLVRRTITVPIFPLTPEYSYRDVYPLLLNVYRRILGSHDPKSIVFMGDSAGGGLTLGLCHAGRDAGLPQPSDAVLLSPWLHAGLPDPAVAAVAKLDPVLNLEFLHRAARHFAGGDSLDHPLLSPAVGSLTGLPKITVLTGTHDMLNPDARAFRRRAQADGIEIGWYELDEGIHGWMGFSVLGRDADDACYYIRDVLRRRC</sequence>
<evidence type="ECO:0000313" key="4">
    <source>
        <dbReference type="Proteomes" id="UP000466906"/>
    </source>
</evidence>
<keyword evidence="1" id="KW-0378">Hydrolase</keyword>
<proteinExistence type="predicted"/>
<dbReference type="Pfam" id="PF07859">
    <property type="entry name" value="Abhydrolase_3"/>
    <property type="match status" value="1"/>
</dbReference>
<organism evidence="3 4">
    <name type="scientific">Mycolicibacterium alvei</name>
    <dbReference type="NCBI Taxonomy" id="67081"/>
    <lineage>
        <taxon>Bacteria</taxon>
        <taxon>Bacillati</taxon>
        <taxon>Actinomycetota</taxon>
        <taxon>Actinomycetes</taxon>
        <taxon>Mycobacteriales</taxon>
        <taxon>Mycobacteriaceae</taxon>
        <taxon>Mycolicibacterium</taxon>
    </lineage>
</organism>
<feature type="domain" description="Alpha/beta hydrolase fold-3" evidence="2">
    <location>
        <begin position="108"/>
        <end position="309"/>
    </location>
</feature>
<dbReference type="PANTHER" id="PTHR48081">
    <property type="entry name" value="AB HYDROLASE SUPERFAMILY PROTEIN C4A8.06C"/>
    <property type="match status" value="1"/>
</dbReference>
<reference evidence="3 4" key="1">
    <citation type="journal article" date="2019" name="Emerg. Microbes Infect.">
        <title>Comprehensive subspecies identification of 175 nontuberculous mycobacteria species based on 7547 genomic profiles.</title>
        <authorList>
            <person name="Matsumoto Y."/>
            <person name="Kinjo T."/>
            <person name="Motooka D."/>
            <person name="Nabeya D."/>
            <person name="Jung N."/>
            <person name="Uechi K."/>
            <person name="Horii T."/>
            <person name="Iida T."/>
            <person name="Fujita J."/>
            <person name="Nakamura S."/>
        </authorList>
    </citation>
    <scope>NUCLEOTIDE SEQUENCE [LARGE SCALE GENOMIC DNA]</scope>
    <source>
        <strain evidence="3 4">JCM 12272</strain>
    </source>
</reference>
<dbReference type="InterPro" id="IPR050300">
    <property type="entry name" value="GDXG_lipolytic_enzyme"/>
</dbReference>
<gene>
    <name evidence="3" type="ORF">MALV_25960</name>
</gene>
<dbReference type="GO" id="GO:0016787">
    <property type="term" value="F:hydrolase activity"/>
    <property type="evidence" value="ECO:0007669"/>
    <property type="project" value="UniProtKB-KW"/>
</dbReference>
<dbReference type="SUPFAM" id="SSF53474">
    <property type="entry name" value="alpha/beta-Hydrolases"/>
    <property type="match status" value="1"/>
</dbReference>
<keyword evidence="4" id="KW-1185">Reference proteome</keyword>
<evidence type="ECO:0000313" key="3">
    <source>
        <dbReference type="EMBL" id="BBX27471.1"/>
    </source>
</evidence>
<dbReference type="InterPro" id="IPR029058">
    <property type="entry name" value="AB_hydrolase_fold"/>
</dbReference>
<dbReference type="Proteomes" id="UP000466906">
    <property type="component" value="Chromosome"/>
</dbReference>
<dbReference type="PANTHER" id="PTHR48081:SF8">
    <property type="entry name" value="ALPHA_BETA HYDROLASE FOLD-3 DOMAIN-CONTAINING PROTEIN-RELATED"/>
    <property type="match status" value="1"/>
</dbReference>